<dbReference type="EMBL" id="JACGWT010000005">
    <property type="protein sequence ID" value="MBA8795527.1"/>
    <property type="molecule type" value="Genomic_DNA"/>
</dbReference>
<evidence type="ECO:0000256" key="1">
    <source>
        <dbReference type="ARBA" id="ARBA00022801"/>
    </source>
</evidence>
<keyword evidence="4" id="KW-1185">Reference proteome</keyword>
<sequence>MSDRGLPRLHTTTVGEDGNPVVFLHGLFGQGRNWTTIARALAEDHHVLLPDLPDHGRSEWSDRLGYPAMAEAVAATLEADRPGTAWSVVGHSMGGKVAMALALRRPDLVARLVVVDIAPVVYDGISNFGDYVRAMRAVPLDRLQQRGEAEAVLEPLVPDPVIRGFLLQNLRRESGPNGVRWRWQHNLALLGDRLTDLWQWPDALAHAAPYPGPVLWVAGAESDYVRPAYAEAMRALFPAVRTVTVKHAGHWVHSEQPAVFTGIVRQFLETPASPTAASAT</sequence>
<dbReference type="InterPro" id="IPR000639">
    <property type="entry name" value="Epox_hydrolase-like"/>
</dbReference>
<dbReference type="RefSeq" id="WP_182561138.1">
    <property type="nucleotide sequence ID" value="NZ_JACGWT010000005.1"/>
</dbReference>
<name>A0A7W3IUI6_9ACTN</name>
<dbReference type="InterPro" id="IPR029058">
    <property type="entry name" value="AB_hydrolase_fold"/>
</dbReference>
<proteinExistence type="predicted"/>
<evidence type="ECO:0000259" key="2">
    <source>
        <dbReference type="Pfam" id="PF00561"/>
    </source>
</evidence>
<evidence type="ECO:0000313" key="4">
    <source>
        <dbReference type="Proteomes" id="UP000523079"/>
    </source>
</evidence>
<dbReference type="GO" id="GO:0016787">
    <property type="term" value="F:hydrolase activity"/>
    <property type="evidence" value="ECO:0007669"/>
    <property type="project" value="UniProtKB-KW"/>
</dbReference>
<protein>
    <submittedName>
        <fullName evidence="3">Pimeloyl-ACP methyl ester carboxylesterase</fullName>
    </submittedName>
</protein>
<dbReference type="PANTHER" id="PTHR46118">
    <property type="entry name" value="PROTEIN ABHD11"/>
    <property type="match status" value="1"/>
</dbReference>
<dbReference type="AlphaFoldDB" id="A0A7W3IUI6"/>
<keyword evidence="1" id="KW-0378">Hydrolase</keyword>
<reference evidence="3 4" key="1">
    <citation type="submission" date="2020-07" db="EMBL/GenBank/DDBJ databases">
        <title>Sequencing the genomes of 1000 actinobacteria strains.</title>
        <authorList>
            <person name="Klenk H.-P."/>
        </authorList>
    </citation>
    <scope>NUCLEOTIDE SEQUENCE [LARGE SCALE GENOMIC DNA]</scope>
    <source>
        <strain evidence="3 4">DSM 100723</strain>
    </source>
</reference>
<evidence type="ECO:0000313" key="3">
    <source>
        <dbReference type="EMBL" id="MBA8795527.1"/>
    </source>
</evidence>
<dbReference type="PRINTS" id="PR00412">
    <property type="entry name" value="EPOXHYDRLASE"/>
</dbReference>
<comment type="caution">
    <text evidence="3">The sequence shown here is derived from an EMBL/GenBank/DDBJ whole genome shotgun (WGS) entry which is preliminary data.</text>
</comment>
<feature type="domain" description="AB hydrolase-1" evidence="2">
    <location>
        <begin position="19"/>
        <end position="256"/>
    </location>
</feature>
<dbReference type="PRINTS" id="PR00111">
    <property type="entry name" value="ABHYDROLASE"/>
</dbReference>
<dbReference type="Gene3D" id="3.40.50.1820">
    <property type="entry name" value="alpha/beta hydrolase"/>
    <property type="match status" value="1"/>
</dbReference>
<dbReference type="PANTHER" id="PTHR46118:SF4">
    <property type="entry name" value="PROTEIN ABHD11"/>
    <property type="match status" value="1"/>
</dbReference>
<dbReference type="InterPro" id="IPR000073">
    <property type="entry name" value="AB_hydrolase_1"/>
</dbReference>
<organism evidence="3 4">
    <name type="scientific">Microlunatus kandeliicorticis</name>
    <dbReference type="NCBI Taxonomy" id="1759536"/>
    <lineage>
        <taxon>Bacteria</taxon>
        <taxon>Bacillati</taxon>
        <taxon>Actinomycetota</taxon>
        <taxon>Actinomycetes</taxon>
        <taxon>Propionibacteriales</taxon>
        <taxon>Propionibacteriaceae</taxon>
        <taxon>Microlunatus</taxon>
    </lineage>
</organism>
<dbReference type="SUPFAM" id="SSF53474">
    <property type="entry name" value="alpha/beta-Hydrolases"/>
    <property type="match status" value="1"/>
</dbReference>
<dbReference type="Pfam" id="PF00561">
    <property type="entry name" value="Abhydrolase_1"/>
    <property type="match status" value="1"/>
</dbReference>
<accession>A0A7W3IUI6</accession>
<gene>
    <name evidence="3" type="ORF">FHX74_003163</name>
</gene>
<dbReference type="Proteomes" id="UP000523079">
    <property type="component" value="Unassembled WGS sequence"/>
</dbReference>